<dbReference type="InterPro" id="IPR005467">
    <property type="entry name" value="His_kinase_dom"/>
</dbReference>
<evidence type="ECO:0000256" key="4">
    <source>
        <dbReference type="ARBA" id="ARBA00022679"/>
    </source>
</evidence>
<dbReference type="EMBL" id="FLQX01000130">
    <property type="protein sequence ID" value="SBT08057.1"/>
    <property type="molecule type" value="Genomic_DNA"/>
</dbReference>
<dbReference type="AlphaFoldDB" id="A0A1A8XU30"/>
<dbReference type="Gene3D" id="3.30.565.10">
    <property type="entry name" value="Histidine kinase-like ATPase, C-terminal domain"/>
    <property type="match status" value="1"/>
</dbReference>
<evidence type="ECO:0000256" key="6">
    <source>
        <dbReference type="ARBA" id="ARBA00023012"/>
    </source>
</evidence>
<keyword evidence="9" id="KW-1185">Reference proteome</keyword>
<dbReference type="CDD" id="cd00075">
    <property type="entry name" value="HATPase"/>
    <property type="match status" value="1"/>
</dbReference>
<keyword evidence="3" id="KW-0597">Phosphoprotein</keyword>
<sequence>MTSTPRQRRRFLRVAASSNLLHNALAYAPAGTPVSIGLDLRPDDEVRWWVENDGQALSAEQVDRLFQRFSRGEQGAAHSSSTGLGLYYVRVVAGRHGGAAGVECAAGRIRFWVSLPGLNSGRLAGGDAPPAIPFERRRF</sequence>
<keyword evidence="5 8" id="KW-0418">Kinase</keyword>
<organism evidence="8 9">
    <name type="scientific">Candidatus Accumulibacter aalborgensis</name>
    <dbReference type="NCBI Taxonomy" id="1860102"/>
    <lineage>
        <taxon>Bacteria</taxon>
        <taxon>Pseudomonadati</taxon>
        <taxon>Pseudomonadota</taxon>
        <taxon>Betaproteobacteria</taxon>
        <taxon>Candidatus Accumulibacter</taxon>
    </lineage>
</organism>
<accession>A0A1A8XU30</accession>
<dbReference type="GO" id="GO:0000160">
    <property type="term" value="P:phosphorelay signal transduction system"/>
    <property type="evidence" value="ECO:0007669"/>
    <property type="project" value="UniProtKB-KW"/>
</dbReference>
<evidence type="ECO:0000256" key="2">
    <source>
        <dbReference type="ARBA" id="ARBA00012438"/>
    </source>
</evidence>
<dbReference type="InterPro" id="IPR050980">
    <property type="entry name" value="2C_sensor_his_kinase"/>
</dbReference>
<name>A0A1A8XU30_9PROT</name>
<dbReference type="EC" id="2.7.13.3" evidence="2"/>
<comment type="catalytic activity">
    <reaction evidence="1">
        <text>ATP + protein L-histidine = ADP + protein N-phospho-L-histidine.</text>
        <dbReference type="EC" id="2.7.13.3"/>
    </reaction>
</comment>
<dbReference type="InterPro" id="IPR036890">
    <property type="entry name" value="HATPase_C_sf"/>
</dbReference>
<dbReference type="InterPro" id="IPR003594">
    <property type="entry name" value="HATPase_dom"/>
</dbReference>
<dbReference type="PROSITE" id="PS50109">
    <property type="entry name" value="HIS_KIN"/>
    <property type="match status" value="1"/>
</dbReference>
<evidence type="ECO:0000256" key="3">
    <source>
        <dbReference type="ARBA" id="ARBA00022553"/>
    </source>
</evidence>
<feature type="domain" description="Histidine kinase" evidence="7">
    <location>
        <begin position="19"/>
        <end position="119"/>
    </location>
</feature>
<evidence type="ECO:0000256" key="5">
    <source>
        <dbReference type="ARBA" id="ARBA00022777"/>
    </source>
</evidence>
<keyword evidence="4 8" id="KW-0808">Transferase</keyword>
<reference evidence="8 9" key="1">
    <citation type="submission" date="2016-06" db="EMBL/GenBank/DDBJ databases">
        <authorList>
            <person name="Kjaerup R.B."/>
            <person name="Dalgaard T.S."/>
            <person name="Juul-Madsen H.R."/>
        </authorList>
    </citation>
    <scope>NUCLEOTIDE SEQUENCE [LARGE SCALE GENOMIC DNA]</scope>
    <source>
        <strain evidence="8">3</strain>
    </source>
</reference>
<gene>
    <name evidence="8" type="ORF">ACCAA_520001</name>
</gene>
<dbReference type="SMART" id="SM00387">
    <property type="entry name" value="HATPase_c"/>
    <property type="match status" value="1"/>
</dbReference>
<dbReference type="Proteomes" id="UP000199169">
    <property type="component" value="Unassembled WGS sequence"/>
</dbReference>
<proteinExistence type="predicted"/>
<dbReference type="Pfam" id="PF02518">
    <property type="entry name" value="HATPase_c"/>
    <property type="match status" value="1"/>
</dbReference>
<protein>
    <recommendedName>
        <fullName evidence="2">histidine kinase</fullName>
        <ecNumber evidence="2">2.7.13.3</ecNumber>
    </recommendedName>
</protein>
<keyword evidence="6" id="KW-0902">Two-component regulatory system</keyword>
<evidence type="ECO:0000313" key="9">
    <source>
        <dbReference type="Proteomes" id="UP000199169"/>
    </source>
</evidence>
<dbReference type="PANTHER" id="PTHR44936:SF9">
    <property type="entry name" value="SENSOR PROTEIN CREC"/>
    <property type="match status" value="1"/>
</dbReference>
<dbReference type="STRING" id="1860102.ACCAA_520001"/>
<dbReference type="PANTHER" id="PTHR44936">
    <property type="entry name" value="SENSOR PROTEIN CREC"/>
    <property type="match status" value="1"/>
</dbReference>
<evidence type="ECO:0000259" key="7">
    <source>
        <dbReference type="PROSITE" id="PS50109"/>
    </source>
</evidence>
<evidence type="ECO:0000313" key="8">
    <source>
        <dbReference type="EMBL" id="SBT08057.1"/>
    </source>
</evidence>
<evidence type="ECO:0000256" key="1">
    <source>
        <dbReference type="ARBA" id="ARBA00000085"/>
    </source>
</evidence>
<dbReference type="SUPFAM" id="SSF55874">
    <property type="entry name" value="ATPase domain of HSP90 chaperone/DNA topoisomerase II/histidine kinase"/>
    <property type="match status" value="1"/>
</dbReference>
<dbReference type="GO" id="GO:0004673">
    <property type="term" value="F:protein histidine kinase activity"/>
    <property type="evidence" value="ECO:0007669"/>
    <property type="project" value="UniProtKB-EC"/>
</dbReference>